<proteinExistence type="predicted"/>
<reference evidence="3 4" key="2">
    <citation type="submission" date="2015-03" db="EMBL/GenBank/DDBJ databases">
        <authorList>
            <consortium name="Pathogen Informatics"/>
        </authorList>
    </citation>
    <scope>NUCLEOTIDE SEQUENCE [LARGE SCALE GENOMIC DNA]</scope>
    <source>
        <strain evidence="3">K00500041</strain>
        <strain evidence="4">N09902308</strain>
    </source>
</reference>
<name>A0A0U0U6H2_MYCTX</name>
<dbReference type="Proteomes" id="UP000038802">
    <property type="component" value="Unassembled WGS sequence"/>
</dbReference>
<protein>
    <submittedName>
        <fullName evidence="1">Uncharacterized protein</fullName>
    </submittedName>
</protein>
<accession>A0A0U0U6H2</accession>
<evidence type="ECO:0000313" key="3">
    <source>
        <dbReference type="Proteomes" id="UP000038802"/>
    </source>
</evidence>
<reference evidence="2" key="1">
    <citation type="submission" date="2015-03" db="EMBL/GenBank/DDBJ databases">
        <authorList>
            <consortium name="Pathogen Informatics"/>
            <person name="Murphy D."/>
        </authorList>
    </citation>
    <scope>NUCLEOTIDE SEQUENCE</scope>
    <source>
        <strain evidence="2">N09902308</strain>
    </source>
</reference>
<gene>
    <name evidence="1" type="ORF">ERS007703_02789</name>
    <name evidence="2" type="ORF">ERS007739_03198</name>
</gene>
<evidence type="ECO:0000313" key="2">
    <source>
        <dbReference type="EMBL" id="COY91300.1"/>
    </source>
</evidence>
<dbReference type="EMBL" id="CSAE01000327">
    <property type="protein sequence ID" value="COW11110.1"/>
    <property type="molecule type" value="Genomic_DNA"/>
</dbReference>
<evidence type="ECO:0000313" key="1">
    <source>
        <dbReference type="EMBL" id="COW11110.1"/>
    </source>
</evidence>
<organism evidence="1 3">
    <name type="scientific">Mycobacterium tuberculosis</name>
    <dbReference type="NCBI Taxonomy" id="1773"/>
    <lineage>
        <taxon>Bacteria</taxon>
        <taxon>Bacillati</taxon>
        <taxon>Actinomycetota</taxon>
        <taxon>Actinomycetes</taxon>
        <taxon>Mycobacteriales</taxon>
        <taxon>Mycobacteriaceae</taxon>
        <taxon>Mycobacterium</taxon>
        <taxon>Mycobacterium tuberculosis complex</taxon>
    </lineage>
</organism>
<dbReference type="EMBL" id="CSBK01001611">
    <property type="protein sequence ID" value="COY91300.1"/>
    <property type="molecule type" value="Genomic_DNA"/>
</dbReference>
<dbReference type="Proteomes" id="UP000039021">
    <property type="component" value="Unassembled WGS sequence"/>
</dbReference>
<reference evidence="1" key="3">
    <citation type="submission" date="2015-03" db="EMBL/GenBank/DDBJ databases">
        <authorList>
            <person name="Murphy D."/>
        </authorList>
    </citation>
    <scope>NUCLEOTIDE SEQUENCE [LARGE SCALE GENOMIC DNA]</scope>
    <source>
        <strain evidence="1">K00500041</strain>
    </source>
</reference>
<dbReference type="AlphaFoldDB" id="A0A0U0U6H2"/>
<sequence length="38" mass="4055">MVSPRGTSFISGLTSDDNEIWAKPMRCASVPISRSCPG</sequence>
<evidence type="ECO:0000313" key="4">
    <source>
        <dbReference type="Proteomes" id="UP000039021"/>
    </source>
</evidence>